<dbReference type="InterPro" id="IPR046528">
    <property type="entry name" value="DUF6593"/>
</dbReference>
<evidence type="ECO:0000259" key="1">
    <source>
        <dbReference type="Pfam" id="PF20236"/>
    </source>
</evidence>
<dbReference type="OrthoDB" id="3183898at2759"/>
<proteinExistence type="predicted"/>
<evidence type="ECO:0000313" key="2">
    <source>
        <dbReference type="EMBL" id="RXW15775.1"/>
    </source>
</evidence>
<feature type="domain" description="DUF6593" evidence="1">
    <location>
        <begin position="115"/>
        <end position="238"/>
    </location>
</feature>
<comment type="caution">
    <text evidence="2">The sequence shown here is derived from an EMBL/GenBank/DDBJ whole genome shotgun (WGS) entry which is preliminary data.</text>
</comment>
<reference evidence="2 3" key="1">
    <citation type="submission" date="2019-01" db="EMBL/GenBank/DDBJ databases">
        <title>Draft genome sequence of Psathyrella aberdarensis IHI B618.</title>
        <authorList>
            <person name="Buettner E."/>
            <person name="Kellner H."/>
        </authorList>
    </citation>
    <scope>NUCLEOTIDE SEQUENCE [LARGE SCALE GENOMIC DNA]</scope>
    <source>
        <strain evidence="2 3">IHI B618</strain>
    </source>
</reference>
<dbReference type="Proteomes" id="UP000290288">
    <property type="component" value="Unassembled WGS sequence"/>
</dbReference>
<keyword evidence="3" id="KW-1185">Reference proteome</keyword>
<accession>A0A4Q2DBK5</accession>
<dbReference type="AlphaFoldDB" id="A0A4Q2DBK5"/>
<evidence type="ECO:0000313" key="3">
    <source>
        <dbReference type="Proteomes" id="UP000290288"/>
    </source>
</evidence>
<sequence length="286" mass="31326">MTGADCAISHDDDWMQHAVTESSWTDEAYLDIVSSRTITVVNGVAHFLPKSGVRSLQIIASSPVGNDAGHKVLADNPKQLDLGIGNSVARPLATPEGPAARSSHCTYDIFFTGRDDPRGCIVIGEETEPVYFCFETAEKALPRARTIVYAGNQNYVAKLDWSPGNHLGSATIGSRQIPMLQMVLPGTSPQARAFNCLDGRRYEWRRLRDNPTSYDLYSLTGVPSRIAVFRRYAQATVVGPSHAMVQYTFDNRELLIEALLALCINRCMDLLSVSAADLTTTEDVSI</sequence>
<organism evidence="2 3">
    <name type="scientific">Candolleomyces aberdarensis</name>
    <dbReference type="NCBI Taxonomy" id="2316362"/>
    <lineage>
        <taxon>Eukaryota</taxon>
        <taxon>Fungi</taxon>
        <taxon>Dikarya</taxon>
        <taxon>Basidiomycota</taxon>
        <taxon>Agaricomycotina</taxon>
        <taxon>Agaricomycetes</taxon>
        <taxon>Agaricomycetidae</taxon>
        <taxon>Agaricales</taxon>
        <taxon>Agaricineae</taxon>
        <taxon>Psathyrellaceae</taxon>
        <taxon>Candolleomyces</taxon>
    </lineage>
</organism>
<protein>
    <recommendedName>
        <fullName evidence="1">DUF6593 domain-containing protein</fullName>
    </recommendedName>
</protein>
<dbReference type="EMBL" id="SDEE01000511">
    <property type="protein sequence ID" value="RXW15775.1"/>
    <property type="molecule type" value="Genomic_DNA"/>
</dbReference>
<dbReference type="Pfam" id="PF20236">
    <property type="entry name" value="DUF6593"/>
    <property type="match status" value="1"/>
</dbReference>
<gene>
    <name evidence="2" type="ORF">EST38_g10076</name>
</gene>
<name>A0A4Q2DBK5_9AGAR</name>